<dbReference type="EMBL" id="ARXV01000004">
    <property type="protein sequence ID" value="KGD65581.1"/>
    <property type="molecule type" value="Genomic_DNA"/>
</dbReference>
<protein>
    <recommendedName>
        <fullName evidence="1">DSP-PTPase phosphatase fused to NAD+ Kinase domain-containing protein</fullName>
    </recommendedName>
</protein>
<dbReference type="Proteomes" id="UP000029444">
    <property type="component" value="Unassembled WGS sequence"/>
</dbReference>
<dbReference type="AlphaFoldDB" id="A0A095SLT9"/>
<organism evidence="2 3">
    <name type="scientific">Alcanivorax nanhaiticus</name>
    <dbReference type="NCBI Taxonomy" id="1177154"/>
    <lineage>
        <taxon>Bacteria</taxon>
        <taxon>Pseudomonadati</taxon>
        <taxon>Pseudomonadota</taxon>
        <taxon>Gammaproteobacteria</taxon>
        <taxon>Oceanospirillales</taxon>
        <taxon>Alcanivoracaceae</taxon>
        <taxon>Alcanivorax</taxon>
    </lineage>
</organism>
<dbReference type="PROSITE" id="PS00383">
    <property type="entry name" value="TYR_PHOSPHATASE_1"/>
    <property type="match status" value="1"/>
</dbReference>
<dbReference type="InterPro" id="IPR055214">
    <property type="entry name" value="PTP-NADK"/>
</dbReference>
<accession>A0A095SLT9</accession>
<dbReference type="STRING" id="1177154.Y5S_01474"/>
<dbReference type="RefSeq" id="WP_035231801.1">
    <property type="nucleotide sequence ID" value="NZ_ARXV01000004.1"/>
</dbReference>
<dbReference type="eggNOG" id="COG2365">
    <property type="taxonomic scope" value="Bacteria"/>
</dbReference>
<feature type="domain" description="DSP-PTPase phosphatase fused to NAD+ Kinase" evidence="1">
    <location>
        <begin position="45"/>
        <end position="133"/>
    </location>
</feature>
<gene>
    <name evidence="2" type="ORF">Y5S_01474</name>
</gene>
<comment type="caution">
    <text evidence="2">The sequence shown here is derived from an EMBL/GenBank/DDBJ whole genome shotgun (WGS) entry which is preliminary data.</text>
</comment>
<evidence type="ECO:0000259" key="1">
    <source>
        <dbReference type="Pfam" id="PF22741"/>
    </source>
</evidence>
<dbReference type="Pfam" id="PF22741">
    <property type="entry name" value="PTP-NADK"/>
    <property type="match status" value="1"/>
</dbReference>
<dbReference type="InterPro" id="IPR016130">
    <property type="entry name" value="Tyr_Pase_AS"/>
</dbReference>
<dbReference type="InterPro" id="IPR029021">
    <property type="entry name" value="Prot-tyrosine_phosphatase-like"/>
</dbReference>
<sequence length="180" mass="20846">MLLYLLPCAVVVVILVYRYHKVMYHFRPVKTGKLYRSGTLGPIGLWVVNRILKVNTIINLRLESEYGKKGWYDRQIRFCQRKGIRLVNIPMAQDTPPTEAQIELFVAELDRQDSVCLVHCEMGVIRTGMMVVAVATRRFGVKDQAVWKHFPLYGHKLDARRERVREFILRCAAQPGMSAQ</sequence>
<dbReference type="PATRIC" id="fig|1177154.3.peg.1503"/>
<name>A0A095SLT9_9GAMM</name>
<dbReference type="OrthoDB" id="6077531at2"/>
<dbReference type="SUPFAM" id="SSF52799">
    <property type="entry name" value="(Phosphotyrosine protein) phosphatases II"/>
    <property type="match status" value="1"/>
</dbReference>
<keyword evidence="3" id="KW-1185">Reference proteome</keyword>
<reference evidence="2 3" key="1">
    <citation type="submission" date="2012-09" db="EMBL/GenBank/DDBJ databases">
        <title>Genome Sequence of alkane-degrading Bacterium Alcanivorax sp. 19-m-6.</title>
        <authorList>
            <person name="Lai Q."/>
            <person name="Shao Z."/>
        </authorList>
    </citation>
    <scope>NUCLEOTIDE SEQUENCE [LARGE SCALE GENOMIC DNA]</scope>
    <source>
        <strain evidence="2 3">19-m-6</strain>
    </source>
</reference>
<dbReference type="Gene3D" id="3.90.190.10">
    <property type="entry name" value="Protein tyrosine phosphatase superfamily"/>
    <property type="match status" value="1"/>
</dbReference>
<proteinExistence type="predicted"/>
<evidence type="ECO:0000313" key="3">
    <source>
        <dbReference type="Proteomes" id="UP000029444"/>
    </source>
</evidence>
<evidence type="ECO:0000313" key="2">
    <source>
        <dbReference type="EMBL" id="KGD65581.1"/>
    </source>
</evidence>